<dbReference type="EMBL" id="MFUO01000008">
    <property type="protein sequence ID" value="OGI84170.1"/>
    <property type="molecule type" value="Genomic_DNA"/>
</dbReference>
<evidence type="ECO:0000313" key="1">
    <source>
        <dbReference type="EMBL" id="OGI84170.1"/>
    </source>
</evidence>
<protein>
    <recommendedName>
        <fullName evidence="3">Type II secretion system protein GspI C-terminal domain-containing protein</fullName>
    </recommendedName>
</protein>
<organism evidence="1 2">
    <name type="scientific">Candidatus Nomurabacteria bacterium RIFCSPLOWO2_01_FULL_33_17</name>
    <dbReference type="NCBI Taxonomy" id="1801764"/>
    <lineage>
        <taxon>Bacteria</taxon>
        <taxon>Candidatus Nomuraibacteriota</taxon>
    </lineage>
</organism>
<dbReference type="STRING" id="1801764.A2903_01630"/>
<evidence type="ECO:0008006" key="3">
    <source>
        <dbReference type="Google" id="ProtNLM"/>
    </source>
</evidence>
<sequence length="154" mass="16560">MKRVFGFALIEVLIAVTIMSGSMLVVVSAANKSLIYANESLKNYQATLAIEESVEAVKAMRASNWTNITNLTNGTAYGIVWGGTNWQTTASPVETSLGFTRTITPSAVYRDANDDIAESGDLDAGTKKITVSVSWVDHGTAQSESLEFYIANIL</sequence>
<name>A0A1F6WQP1_9BACT</name>
<reference evidence="1 2" key="1">
    <citation type="journal article" date="2016" name="Nat. Commun.">
        <title>Thousands of microbial genomes shed light on interconnected biogeochemical processes in an aquifer system.</title>
        <authorList>
            <person name="Anantharaman K."/>
            <person name="Brown C.T."/>
            <person name="Hug L.A."/>
            <person name="Sharon I."/>
            <person name="Castelle C.J."/>
            <person name="Probst A.J."/>
            <person name="Thomas B.C."/>
            <person name="Singh A."/>
            <person name="Wilkins M.J."/>
            <person name="Karaoz U."/>
            <person name="Brodie E.L."/>
            <person name="Williams K.H."/>
            <person name="Hubbard S.S."/>
            <person name="Banfield J.F."/>
        </authorList>
    </citation>
    <scope>NUCLEOTIDE SEQUENCE [LARGE SCALE GENOMIC DNA]</scope>
</reference>
<proteinExistence type="predicted"/>
<evidence type="ECO:0000313" key="2">
    <source>
        <dbReference type="Proteomes" id="UP000178184"/>
    </source>
</evidence>
<dbReference type="AlphaFoldDB" id="A0A1F6WQP1"/>
<gene>
    <name evidence="1" type="ORF">A2903_01630</name>
</gene>
<dbReference type="Proteomes" id="UP000178184">
    <property type="component" value="Unassembled WGS sequence"/>
</dbReference>
<accession>A0A1F6WQP1</accession>
<comment type="caution">
    <text evidence="1">The sequence shown here is derived from an EMBL/GenBank/DDBJ whole genome shotgun (WGS) entry which is preliminary data.</text>
</comment>